<feature type="compositionally biased region" description="Basic and acidic residues" evidence="1">
    <location>
        <begin position="40"/>
        <end position="59"/>
    </location>
</feature>
<protein>
    <submittedName>
        <fullName evidence="2">Uncharacterized protein</fullName>
    </submittedName>
</protein>
<dbReference type="Proteomes" id="UP000694005">
    <property type="component" value="Chromosome A09"/>
</dbReference>
<name>A0A8D9CTE4_BRACM</name>
<proteinExistence type="predicted"/>
<organism evidence="2 3">
    <name type="scientific">Brassica campestris</name>
    <name type="common">Field mustard</name>
    <dbReference type="NCBI Taxonomy" id="3711"/>
    <lineage>
        <taxon>Eukaryota</taxon>
        <taxon>Viridiplantae</taxon>
        <taxon>Streptophyta</taxon>
        <taxon>Embryophyta</taxon>
        <taxon>Tracheophyta</taxon>
        <taxon>Spermatophyta</taxon>
        <taxon>Magnoliopsida</taxon>
        <taxon>eudicotyledons</taxon>
        <taxon>Gunneridae</taxon>
        <taxon>Pentapetalae</taxon>
        <taxon>rosids</taxon>
        <taxon>malvids</taxon>
        <taxon>Brassicales</taxon>
        <taxon>Brassicaceae</taxon>
        <taxon>Brassiceae</taxon>
        <taxon>Brassica</taxon>
    </lineage>
</organism>
<sequence>WDGTRQINGHRERYQAANEYQSRNRGESHSDRIMRRRNEKSRSDRYGENRYGRGPYDRKEELSWRVKVQKAHKKHGEIEEHVSGGSRGNKRLASAIVTPAHQRPPQDENVTI</sequence>
<dbReference type="EMBL" id="LS974625">
    <property type="protein sequence ID" value="CAG7862443.1"/>
    <property type="molecule type" value="Genomic_DNA"/>
</dbReference>
<feature type="non-terminal residue" evidence="2">
    <location>
        <position position="112"/>
    </location>
</feature>
<feature type="non-terminal residue" evidence="2">
    <location>
        <position position="1"/>
    </location>
</feature>
<feature type="region of interest" description="Disordered" evidence="1">
    <location>
        <begin position="71"/>
        <end position="112"/>
    </location>
</feature>
<dbReference type="Gramene" id="A09p29100.2_BraZ1">
    <property type="protein sequence ID" value="A09p29100.2_BraZ1.CDS"/>
    <property type="gene ID" value="A09g29100.2_BraZ1"/>
</dbReference>
<feature type="region of interest" description="Disordered" evidence="1">
    <location>
        <begin position="1"/>
        <end position="59"/>
    </location>
</feature>
<accession>A0A8D9CTE4</accession>
<dbReference type="AlphaFoldDB" id="A0A8D9CTE4"/>
<evidence type="ECO:0000313" key="2">
    <source>
        <dbReference type="EMBL" id="CAG7862443.1"/>
    </source>
</evidence>
<feature type="compositionally biased region" description="Basic and acidic residues" evidence="1">
    <location>
        <begin position="22"/>
        <end position="33"/>
    </location>
</feature>
<gene>
    <name evidence="2" type="ORF">BRAPAZ1V2_A09P29100.2</name>
</gene>
<evidence type="ECO:0000313" key="3">
    <source>
        <dbReference type="Proteomes" id="UP000694005"/>
    </source>
</evidence>
<reference evidence="2 3" key="1">
    <citation type="submission" date="2021-07" db="EMBL/GenBank/DDBJ databases">
        <authorList>
            <consortium name="Genoscope - CEA"/>
            <person name="William W."/>
        </authorList>
    </citation>
    <scope>NUCLEOTIDE SEQUENCE [LARGE SCALE GENOMIC DNA]</scope>
</reference>
<evidence type="ECO:0000256" key="1">
    <source>
        <dbReference type="SAM" id="MobiDB-lite"/>
    </source>
</evidence>